<evidence type="ECO:0000313" key="3">
    <source>
        <dbReference type="EMBL" id="UJO11526.1"/>
    </source>
</evidence>
<protein>
    <submittedName>
        <fullName evidence="3">AB hydrolase superfamily protein</fullName>
    </submittedName>
</protein>
<dbReference type="InterPro" id="IPR013094">
    <property type="entry name" value="AB_hydrolase_3"/>
</dbReference>
<dbReference type="PANTHER" id="PTHR48081:SF8">
    <property type="entry name" value="ALPHA_BETA HYDROLASE FOLD-3 DOMAIN-CONTAINING PROTEIN-RELATED"/>
    <property type="match status" value="1"/>
</dbReference>
<organism evidence="3 4">
    <name type="scientific">Passalora fulva</name>
    <name type="common">Tomato leaf mold</name>
    <name type="synonym">Cladosporium fulvum</name>
    <dbReference type="NCBI Taxonomy" id="5499"/>
    <lineage>
        <taxon>Eukaryota</taxon>
        <taxon>Fungi</taxon>
        <taxon>Dikarya</taxon>
        <taxon>Ascomycota</taxon>
        <taxon>Pezizomycotina</taxon>
        <taxon>Dothideomycetes</taxon>
        <taxon>Dothideomycetidae</taxon>
        <taxon>Mycosphaerellales</taxon>
        <taxon>Mycosphaerellaceae</taxon>
        <taxon>Fulvia</taxon>
    </lineage>
</organism>
<reference evidence="3" key="1">
    <citation type="submission" date="2021-12" db="EMBL/GenBank/DDBJ databases">
        <authorList>
            <person name="Zaccaron A."/>
            <person name="Stergiopoulos I."/>
        </authorList>
    </citation>
    <scope>NUCLEOTIDE SEQUENCE</scope>
    <source>
        <strain evidence="3">Race5_Kim</strain>
    </source>
</reference>
<dbReference type="Gene3D" id="3.40.50.1820">
    <property type="entry name" value="alpha/beta hydrolase"/>
    <property type="match status" value="1"/>
</dbReference>
<keyword evidence="1 3" id="KW-0378">Hydrolase</keyword>
<dbReference type="SUPFAM" id="SSF53474">
    <property type="entry name" value="alpha/beta-Hydrolases"/>
    <property type="match status" value="1"/>
</dbReference>
<evidence type="ECO:0000313" key="4">
    <source>
        <dbReference type="Proteomes" id="UP000756132"/>
    </source>
</evidence>
<dbReference type="OrthoDB" id="408631at2759"/>
<sequence length="328" mass="35650">MTANPQPALEWDNWQDVRGAIALLAEQGLEMLGPPETSIHELVIDIPARDGHKNSTNIYRPTSLPPSGSPLIVMFFGGGWISGSKDANTAFAHAYVRAFGATVVSPSYRMSPEHKFPVPPQDAWDTVKWLDEHAAELGADLKQGFIVSGVSAGATNSAVAATHAIENELTHPITGQYLCVPSTMDEESVPEKFKPYFKAYEQNKNAPILPTSALAALQGHTSWDAESPWRHVIRSKAPLSKQSPAYFQVDGMDPLRDEGLIWEEMLKEAGVKTKLDFYPGCPHGHHIFMPGIEVSNKATADQLIGVGWLLGKDITAEQGLSAMMPNSA</sequence>
<evidence type="ECO:0000256" key="1">
    <source>
        <dbReference type="ARBA" id="ARBA00022801"/>
    </source>
</evidence>
<dbReference type="GeneID" id="71980899"/>
<accession>A0A9Q8L612</accession>
<dbReference type="InterPro" id="IPR050300">
    <property type="entry name" value="GDXG_lipolytic_enzyme"/>
</dbReference>
<dbReference type="InterPro" id="IPR029058">
    <property type="entry name" value="AB_hydrolase_fold"/>
</dbReference>
<dbReference type="GO" id="GO:0016787">
    <property type="term" value="F:hydrolase activity"/>
    <property type="evidence" value="ECO:0007669"/>
    <property type="project" value="UniProtKB-KW"/>
</dbReference>
<feature type="domain" description="Alpha/beta hydrolase fold-3" evidence="2">
    <location>
        <begin position="72"/>
        <end position="286"/>
    </location>
</feature>
<proteinExistence type="predicted"/>
<dbReference type="Pfam" id="PF07859">
    <property type="entry name" value="Abhydrolase_3"/>
    <property type="match status" value="1"/>
</dbReference>
<evidence type="ECO:0000259" key="2">
    <source>
        <dbReference type="Pfam" id="PF07859"/>
    </source>
</evidence>
<dbReference type="EMBL" id="CP090163">
    <property type="protein sequence ID" value="UJO11526.1"/>
    <property type="molecule type" value="Genomic_DNA"/>
</dbReference>
<dbReference type="PANTHER" id="PTHR48081">
    <property type="entry name" value="AB HYDROLASE SUPERFAMILY PROTEIN C4A8.06C"/>
    <property type="match status" value="1"/>
</dbReference>
<dbReference type="RefSeq" id="XP_047755892.1">
    <property type="nucleotide sequence ID" value="XM_047900169.1"/>
</dbReference>
<dbReference type="Proteomes" id="UP000756132">
    <property type="component" value="Chromosome 1"/>
</dbReference>
<gene>
    <name evidence="3" type="ORF">CLAFUR5_01021</name>
</gene>
<keyword evidence="4" id="KW-1185">Reference proteome</keyword>
<reference evidence="3" key="2">
    <citation type="journal article" date="2022" name="Microb. Genom.">
        <title>A chromosome-scale genome assembly of the tomato pathogen Cladosporium fulvum reveals a compartmentalized genome architecture and the presence of a dispensable chromosome.</title>
        <authorList>
            <person name="Zaccaron A.Z."/>
            <person name="Chen L.H."/>
            <person name="Samaras A."/>
            <person name="Stergiopoulos I."/>
        </authorList>
    </citation>
    <scope>NUCLEOTIDE SEQUENCE</scope>
    <source>
        <strain evidence="3">Race5_Kim</strain>
    </source>
</reference>
<dbReference type="AlphaFoldDB" id="A0A9Q8L612"/>
<dbReference type="KEGG" id="ffu:CLAFUR5_01021"/>
<name>A0A9Q8L612_PASFU</name>